<proteinExistence type="predicted"/>
<dbReference type="EMBL" id="BNJK01000002">
    <property type="protein sequence ID" value="GHO99491.1"/>
    <property type="molecule type" value="Genomic_DNA"/>
</dbReference>
<feature type="transmembrane region" description="Helical" evidence="1">
    <location>
        <begin position="228"/>
        <end position="248"/>
    </location>
</feature>
<feature type="transmembrane region" description="Helical" evidence="1">
    <location>
        <begin position="141"/>
        <end position="158"/>
    </location>
</feature>
<dbReference type="PANTHER" id="PTHR36833">
    <property type="entry name" value="SLR0610 PROTEIN-RELATED"/>
    <property type="match status" value="1"/>
</dbReference>
<dbReference type="Pfam" id="PF06182">
    <property type="entry name" value="ABC2_membrane_6"/>
    <property type="match status" value="1"/>
</dbReference>
<keyword evidence="1" id="KW-0472">Membrane</keyword>
<sequence>MKFVRMAGMLFALSVKRELAFRTNLVFQLIVTLLTTFAELAALRLVYTQTATLAGWSFGHILLLFGTFQILRGLLATFVDPNFQWFSNQVRSGKLDALLLLPVPSILMVNTGTYAPIELIQIGVGIGVIGAAFLTLHISPFFWGVIGWLFLLAVGFIISWAARVLLASVVFWAASVELDVFYRTIWEFGRYPISIYRQPVRFLLTYIFPVAFLATYPASAFIEGINPLHMLVGGLLSAGFLVLVQLVWRSGLRRYTSATS</sequence>
<feature type="transmembrane region" description="Helical" evidence="1">
    <location>
        <begin position="53"/>
        <end position="75"/>
    </location>
</feature>
<evidence type="ECO:0000313" key="2">
    <source>
        <dbReference type="EMBL" id="GHO99491.1"/>
    </source>
</evidence>
<keyword evidence="1" id="KW-1133">Transmembrane helix</keyword>
<protein>
    <submittedName>
        <fullName evidence="2">Multidrug ABC transporter permease</fullName>
    </submittedName>
</protein>
<dbReference type="RefSeq" id="WP_220210133.1">
    <property type="nucleotide sequence ID" value="NZ_BNJK01000002.1"/>
</dbReference>
<name>A0A8J3IRK8_9CHLR</name>
<gene>
    <name evidence="2" type="ORF">KSF_095390</name>
</gene>
<dbReference type="Proteomes" id="UP000597444">
    <property type="component" value="Unassembled WGS sequence"/>
</dbReference>
<dbReference type="AlphaFoldDB" id="A0A8J3IRK8"/>
<dbReference type="PANTHER" id="PTHR36833:SF1">
    <property type="entry name" value="INTEGRAL MEMBRANE TRANSPORT PROTEIN"/>
    <property type="match status" value="1"/>
</dbReference>
<feature type="transmembrane region" description="Helical" evidence="1">
    <location>
        <begin position="164"/>
        <end position="182"/>
    </location>
</feature>
<accession>A0A8J3IRK8</accession>
<reference evidence="2" key="1">
    <citation type="submission" date="2020-10" db="EMBL/GenBank/DDBJ databases">
        <title>Taxonomic study of unclassified bacteria belonging to the class Ktedonobacteria.</title>
        <authorList>
            <person name="Yabe S."/>
            <person name="Wang C.M."/>
            <person name="Zheng Y."/>
            <person name="Sakai Y."/>
            <person name="Cavaletti L."/>
            <person name="Monciardini P."/>
            <person name="Donadio S."/>
        </authorList>
    </citation>
    <scope>NUCLEOTIDE SEQUENCE</scope>
    <source>
        <strain evidence="2">ID150040</strain>
    </source>
</reference>
<dbReference type="InterPro" id="IPR010390">
    <property type="entry name" value="ABC-2_transporter-like"/>
</dbReference>
<feature type="transmembrane region" description="Helical" evidence="1">
    <location>
        <begin position="119"/>
        <end position="136"/>
    </location>
</feature>
<keyword evidence="3" id="KW-1185">Reference proteome</keyword>
<feature type="transmembrane region" description="Helical" evidence="1">
    <location>
        <begin position="25"/>
        <end position="47"/>
    </location>
</feature>
<organism evidence="2 3">
    <name type="scientific">Reticulibacter mediterranei</name>
    <dbReference type="NCBI Taxonomy" id="2778369"/>
    <lineage>
        <taxon>Bacteria</taxon>
        <taxon>Bacillati</taxon>
        <taxon>Chloroflexota</taxon>
        <taxon>Ktedonobacteria</taxon>
        <taxon>Ktedonobacterales</taxon>
        <taxon>Reticulibacteraceae</taxon>
        <taxon>Reticulibacter</taxon>
    </lineage>
</organism>
<keyword evidence="1" id="KW-0812">Transmembrane</keyword>
<comment type="caution">
    <text evidence="2">The sequence shown here is derived from an EMBL/GenBank/DDBJ whole genome shotgun (WGS) entry which is preliminary data.</text>
</comment>
<feature type="transmembrane region" description="Helical" evidence="1">
    <location>
        <begin position="203"/>
        <end position="222"/>
    </location>
</feature>
<evidence type="ECO:0000313" key="3">
    <source>
        <dbReference type="Proteomes" id="UP000597444"/>
    </source>
</evidence>
<evidence type="ECO:0000256" key="1">
    <source>
        <dbReference type="SAM" id="Phobius"/>
    </source>
</evidence>